<dbReference type="EC" id="2.3.-.-" evidence="3"/>
<keyword evidence="4" id="KW-1185">Reference proteome</keyword>
<evidence type="ECO:0000313" key="3">
    <source>
        <dbReference type="EMBL" id="MFC0221047.1"/>
    </source>
</evidence>
<keyword evidence="3" id="KW-0012">Acyltransferase</keyword>
<name>A0ABV6DWD7_9ACTN</name>
<protein>
    <submittedName>
        <fullName evidence="3">Acyltransferase family protein</fullName>
        <ecNumber evidence="3">2.3.-.-</ecNumber>
    </submittedName>
</protein>
<dbReference type="Pfam" id="PF01757">
    <property type="entry name" value="Acyl_transf_3"/>
    <property type="match status" value="1"/>
</dbReference>
<reference evidence="3 4" key="1">
    <citation type="submission" date="2024-09" db="EMBL/GenBank/DDBJ databases">
        <authorList>
            <person name="Sun Q."/>
            <person name="Mori K."/>
        </authorList>
    </citation>
    <scope>NUCLEOTIDE SEQUENCE [LARGE SCALE GENOMIC DNA]</scope>
    <source>
        <strain evidence="3 4">CCM 8654</strain>
    </source>
</reference>
<dbReference type="InterPro" id="IPR050879">
    <property type="entry name" value="Acyltransferase_3"/>
</dbReference>
<keyword evidence="1" id="KW-0812">Transmembrane</keyword>
<dbReference type="RefSeq" id="WP_378519433.1">
    <property type="nucleotide sequence ID" value="NZ_JBHLXH010000001.1"/>
</dbReference>
<evidence type="ECO:0000313" key="4">
    <source>
        <dbReference type="Proteomes" id="UP001589698"/>
    </source>
</evidence>
<dbReference type="GO" id="GO:0016746">
    <property type="term" value="F:acyltransferase activity"/>
    <property type="evidence" value="ECO:0007669"/>
    <property type="project" value="UniProtKB-KW"/>
</dbReference>
<feature type="transmembrane region" description="Helical" evidence="1">
    <location>
        <begin position="91"/>
        <end position="112"/>
    </location>
</feature>
<evidence type="ECO:0000256" key="1">
    <source>
        <dbReference type="SAM" id="Phobius"/>
    </source>
</evidence>
<feature type="transmembrane region" description="Helical" evidence="1">
    <location>
        <begin position="252"/>
        <end position="273"/>
    </location>
</feature>
<feature type="transmembrane region" description="Helical" evidence="1">
    <location>
        <begin position="228"/>
        <end position="246"/>
    </location>
</feature>
<proteinExistence type="predicted"/>
<dbReference type="InterPro" id="IPR002656">
    <property type="entry name" value="Acyl_transf_3_dom"/>
</dbReference>
<feature type="transmembrane region" description="Helical" evidence="1">
    <location>
        <begin position="179"/>
        <end position="198"/>
    </location>
</feature>
<evidence type="ECO:0000259" key="2">
    <source>
        <dbReference type="Pfam" id="PF01757"/>
    </source>
</evidence>
<dbReference type="Proteomes" id="UP001589698">
    <property type="component" value="Unassembled WGS sequence"/>
</dbReference>
<dbReference type="PANTHER" id="PTHR23028:SF53">
    <property type="entry name" value="ACYL_TRANSF_3 DOMAIN-CONTAINING PROTEIN"/>
    <property type="match status" value="1"/>
</dbReference>
<feature type="transmembrane region" description="Helical" evidence="1">
    <location>
        <begin position="153"/>
        <end position="172"/>
    </location>
</feature>
<feature type="transmembrane region" description="Helical" evidence="1">
    <location>
        <begin position="16"/>
        <end position="34"/>
    </location>
</feature>
<sequence length="350" mass="37893">MTRDTIGSRFDHGPNALSFLRLLLAAEVVAWHSYALRGDTWLPERLATVVGDIGVDAFFALSGFLVCRAWVGRSGTRAFVLARARRIFPGLWTCLLVTAFVIAPLASAVAGMPQLTLAGQLQYVWSHADTWATQGEIDGTPVGTADRGWNGSLWTLGYEVACYVVIVASGAARVLRPGVLAALAFLFWTVSLELALTVPGGGSWAPPRFGLMFTLGALLWMQRDRIPFSRLWCALATVCIVVGAFTPDYRVMAAPAVAYLCIVGGTALGRYELLVLRHDLSYGTYIYAFPIQQAFLMCGVTLTWVGFVSLSLATVLPVAAVSWYVVERPALPRDRRRDPSPAGSYVPAAS</sequence>
<accession>A0ABV6DWD7</accession>
<feature type="domain" description="Acyltransferase 3" evidence="2">
    <location>
        <begin position="16"/>
        <end position="321"/>
    </location>
</feature>
<keyword evidence="3" id="KW-0808">Transferase</keyword>
<dbReference type="EMBL" id="JBHLXH010000001">
    <property type="protein sequence ID" value="MFC0221047.1"/>
    <property type="molecule type" value="Genomic_DNA"/>
</dbReference>
<organism evidence="3 4">
    <name type="scientific">Nocardioides zeicaulis</name>
    <dbReference type="NCBI Taxonomy" id="1776857"/>
    <lineage>
        <taxon>Bacteria</taxon>
        <taxon>Bacillati</taxon>
        <taxon>Actinomycetota</taxon>
        <taxon>Actinomycetes</taxon>
        <taxon>Propionibacteriales</taxon>
        <taxon>Nocardioidaceae</taxon>
        <taxon>Nocardioides</taxon>
    </lineage>
</organism>
<keyword evidence="1" id="KW-0472">Membrane</keyword>
<comment type="caution">
    <text evidence="3">The sequence shown here is derived from an EMBL/GenBank/DDBJ whole genome shotgun (WGS) entry which is preliminary data.</text>
</comment>
<keyword evidence="1" id="KW-1133">Transmembrane helix</keyword>
<dbReference type="PANTHER" id="PTHR23028">
    <property type="entry name" value="ACETYLTRANSFERASE"/>
    <property type="match status" value="1"/>
</dbReference>
<gene>
    <name evidence="3" type="ORF">ACFFJG_01035</name>
</gene>
<feature type="transmembrane region" description="Helical" evidence="1">
    <location>
        <begin position="46"/>
        <end position="71"/>
    </location>
</feature>
<feature type="transmembrane region" description="Helical" evidence="1">
    <location>
        <begin position="308"/>
        <end position="326"/>
    </location>
</feature>